<comment type="similarity">
    <text evidence="3">Belongs to the histone H3 family.</text>
</comment>
<dbReference type="PANTHER" id="PTHR45810:SF17">
    <property type="entry name" value="HISTONE H3-LIKE CENTROMERIC PROTEIN A"/>
    <property type="match status" value="1"/>
</dbReference>
<dbReference type="PRINTS" id="PR00622">
    <property type="entry name" value="HISTONEH3"/>
</dbReference>
<dbReference type="SMART" id="SM00428">
    <property type="entry name" value="H3"/>
    <property type="match status" value="1"/>
</dbReference>
<dbReference type="InterPro" id="IPR000164">
    <property type="entry name" value="Histone_H3/CENP-A"/>
</dbReference>
<dbReference type="InterPro" id="IPR007125">
    <property type="entry name" value="H2A/H2B/H3"/>
</dbReference>
<dbReference type="GO" id="GO:0030527">
    <property type="term" value="F:structural constituent of chromatin"/>
    <property type="evidence" value="ECO:0007669"/>
    <property type="project" value="InterPro"/>
</dbReference>
<evidence type="ECO:0000256" key="12">
    <source>
        <dbReference type="ARBA" id="ARBA00044234"/>
    </source>
</evidence>
<keyword evidence="8" id="KW-0137">Centromere</keyword>
<comment type="function">
    <text evidence="9">Histone H3-like nucleosomal protein that is specifically found in centromeric nucleosomes. Replaces conventional H3 in the nucleosome core of centromeric chromatin that serves as an assembly site for the inner kinetochore. Required for recruitment and assembly of kinetochore proteins, mitotic progression and chromosome segregation. May serve as an epigenetic mark that propagates centromere identity through replication and cell division.</text>
</comment>
<dbReference type="AlphaFoldDB" id="A0A8I2YSR6"/>
<dbReference type="GO" id="GO:0003677">
    <property type="term" value="F:DNA binding"/>
    <property type="evidence" value="ECO:0007669"/>
    <property type="project" value="UniProtKB-KW"/>
</dbReference>
<organism evidence="16 17">
    <name type="scientific">Boletus reticuloceps</name>
    <dbReference type="NCBI Taxonomy" id="495285"/>
    <lineage>
        <taxon>Eukaryota</taxon>
        <taxon>Fungi</taxon>
        <taxon>Dikarya</taxon>
        <taxon>Basidiomycota</taxon>
        <taxon>Agaricomycotina</taxon>
        <taxon>Agaricomycetes</taxon>
        <taxon>Agaricomycetidae</taxon>
        <taxon>Boletales</taxon>
        <taxon>Boletineae</taxon>
        <taxon>Boletaceae</taxon>
        <taxon>Boletoideae</taxon>
        <taxon>Boletus</taxon>
    </lineage>
</organism>
<comment type="caution">
    <text evidence="16">The sequence shown here is derived from an EMBL/GenBank/DDBJ whole genome shotgun (WGS) entry which is preliminary data.</text>
</comment>
<evidence type="ECO:0000256" key="5">
    <source>
        <dbReference type="ARBA" id="ARBA00023125"/>
    </source>
</evidence>
<evidence type="ECO:0000256" key="4">
    <source>
        <dbReference type="ARBA" id="ARBA00022454"/>
    </source>
</evidence>
<evidence type="ECO:0000256" key="11">
    <source>
        <dbReference type="ARBA" id="ARBA00044180"/>
    </source>
</evidence>
<evidence type="ECO:0000256" key="2">
    <source>
        <dbReference type="ARBA" id="ARBA00004584"/>
    </source>
</evidence>
<feature type="domain" description="Core Histone H2A/H2B/H3" evidence="15">
    <location>
        <begin position="73"/>
        <end position="169"/>
    </location>
</feature>
<evidence type="ECO:0000256" key="1">
    <source>
        <dbReference type="ARBA" id="ARBA00004123"/>
    </source>
</evidence>
<name>A0A8I2YSR6_9AGAM</name>
<feature type="compositionally biased region" description="Polar residues" evidence="14">
    <location>
        <begin position="21"/>
        <end position="37"/>
    </location>
</feature>
<dbReference type="Proteomes" id="UP000683000">
    <property type="component" value="Unassembled WGS sequence"/>
</dbReference>
<dbReference type="InterPro" id="IPR009072">
    <property type="entry name" value="Histone-fold"/>
</dbReference>
<dbReference type="GO" id="GO:0000786">
    <property type="term" value="C:nucleosome"/>
    <property type="evidence" value="ECO:0007669"/>
    <property type="project" value="UniProtKB-KW"/>
</dbReference>
<dbReference type="CDD" id="cd22911">
    <property type="entry name" value="HFD_H3"/>
    <property type="match status" value="1"/>
</dbReference>
<keyword evidence="17" id="KW-1185">Reference proteome</keyword>
<evidence type="ECO:0000256" key="3">
    <source>
        <dbReference type="ARBA" id="ARBA00010343"/>
    </source>
</evidence>
<accession>A0A8I2YSR6</accession>
<dbReference type="EMBL" id="JAGFBS010000006">
    <property type="protein sequence ID" value="KAG6378669.1"/>
    <property type="molecule type" value="Genomic_DNA"/>
</dbReference>
<comment type="subcellular location">
    <subcellularLocation>
        <location evidence="2">Chromosome</location>
        <location evidence="2">Centromere</location>
    </subcellularLocation>
    <subcellularLocation>
        <location evidence="1">Nucleus</location>
    </subcellularLocation>
</comment>
<feature type="compositionally biased region" description="Basic residues" evidence="14">
    <location>
        <begin position="1"/>
        <end position="11"/>
    </location>
</feature>
<sequence>MAQTVQKRKRPQPGDDDDGRNASSSNTKRSKPNTARKSTGGGPPVASSSRDKLPRQPGADEQPGQRKKRRYRPGTLALREIRKYQRSTDLLLRKLPFSRVVREIALDMMTDTNFQLGETALRWQSSAILALQEATEAFLVHLFEDANLCAIHAKRVTIMQRDIQLARRIRGPWGGLG</sequence>
<reference evidence="16" key="1">
    <citation type="submission" date="2021-03" db="EMBL/GenBank/DDBJ databases">
        <title>Evolutionary innovations through gain and loss of genes in the ectomycorrhizal Boletales.</title>
        <authorList>
            <person name="Wu G."/>
            <person name="Miyauchi S."/>
            <person name="Morin E."/>
            <person name="Yang Z.-L."/>
            <person name="Xu J."/>
            <person name="Martin F.M."/>
        </authorList>
    </citation>
    <scope>NUCLEOTIDE SEQUENCE</scope>
    <source>
        <strain evidence="16">BR01</strain>
    </source>
</reference>
<dbReference type="GO" id="GO:0005634">
    <property type="term" value="C:nucleus"/>
    <property type="evidence" value="ECO:0007669"/>
    <property type="project" value="UniProtKB-SubCell"/>
</dbReference>
<keyword evidence="4" id="KW-0158">Chromosome</keyword>
<comment type="subunit">
    <text evidence="10">Component of centromeric nucleosomes, where DNA is wrapped around a histone octamer core. The octamer contains two molecules each of H2A, H2B, CSE4/CENPA and H4 assembled in one CSE4-H4 heterotetramer and two H2A-H2B heterodimers. Interacts with the inner kinetochore.</text>
</comment>
<evidence type="ECO:0000256" key="6">
    <source>
        <dbReference type="ARBA" id="ARBA00023242"/>
    </source>
</evidence>
<dbReference type="GO" id="GO:0000775">
    <property type="term" value="C:chromosome, centromeric region"/>
    <property type="evidence" value="ECO:0007669"/>
    <property type="project" value="UniProtKB-SubCell"/>
</dbReference>
<evidence type="ECO:0000256" key="9">
    <source>
        <dbReference type="ARBA" id="ARBA00043846"/>
    </source>
</evidence>
<evidence type="ECO:0000256" key="10">
    <source>
        <dbReference type="ARBA" id="ARBA00044024"/>
    </source>
</evidence>
<dbReference type="OrthoDB" id="842664at2759"/>
<dbReference type="SUPFAM" id="SSF47113">
    <property type="entry name" value="Histone-fold"/>
    <property type="match status" value="1"/>
</dbReference>
<keyword evidence="5" id="KW-0238">DNA-binding</keyword>
<feature type="region of interest" description="Disordered" evidence="14">
    <location>
        <begin position="1"/>
        <end position="74"/>
    </location>
</feature>
<dbReference type="PANTHER" id="PTHR45810">
    <property type="entry name" value="HISTONE H3.2"/>
    <property type="match status" value="1"/>
</dbReference>
<protein>
    <recommendedName>
        <fullName evidence="11">Histone H3-like centromeric protein CSE4</fullName>
    </recommendedName>
    <alternativeName>
        <fullName evidence="13">CENP-A homolog</fullName>
    </alternativeName>
    <alternativeName>
        <fullName evidence="12">CENPA homolog</fullName>
    </alternativeName>
</protein>
<evidence type="ECO:0000256" key="7">
    <source>
        <dbReference type="ARBA" id="ARBA00023269"/>
    </source>
</evidence>
<keyword evidence="6" id="KW-0539">Nucleus</keyword>
<dbReference type="Pfam" id="PF00125">
    <property type="entry name" value="Histone"/>
    <property type="match status" value="1"/>
</dbReference>
<evidence type="ECO:0000313" key="16">
    <source>
        <dbReference type="EMBL" id="KAG6378669.1"/>
    </source>
</evidence>
<evidence type="ECO:0000259" key="15">
    <source>
        <dbReference type="Pfam" id="PF00125"/>
    </source>
</evidence>
<evidence type="ECO:0000256" key="14">
    <source>
        <dbReference type="SAM" id="MobiDB-lite"/>
    </source>
</evidence>
<evidence type="ECO:0000256" key="8">
    <source>
        <dbReference type="ARBA" id="ARBA00023328"/>
    </source>
</evidence>
<keyword evidence="7" id="KW-0544">Nucleosome core</keyword>
<proteinExistence type="inferred from homology"/>
<dbReference type="GO" id="GO:0046982">
    <property type="term" value="F:protein heterodimerization activity"/>
    <property type="evidence" value="ECO:0007669"/>
    <property type="project" value="InterPro"/>
</dbReference>
<gene>
    <name evidence="16" type="ORF">JVT61DRAFT_12940</name>
</gene>
<evidence type="ECO:0000256" key="13">
    <source>
        <dbReference type="ARBA" id="ARBA00044336"/>
    </source>
</evidence>
<evidence type="ECO:0000313" key="17">
    <source>
        <dbReference type="Proteomes" id="UP000683000"/>
    </source>
</evidence>
<dbReference type="Gene3D" id="1.10.20.10">
    <property type="entry name" value="Histone, subunit A"/>
    <property type="match status" value="1"/>
</dbReference>
<dbReference type="FunFam" id="1.10.20.10:FF:000087">
    <property type="entry name" value="Probable histone 3"/>
    <property type="match status" value="1"/>
</dbReference>